<dbReference type="InterPro" id="IPR038365">
    <property type="entry name" value="EcoRII_C_sf"/>
</dbReference>
<keyword evidence="2" id="KW-0378">Hydrolase</keyword>
<dbReference type="EMBL" id="RQXS01000019">
    <property type="protein sequence ID" value="RZN59719.1"/>
    <property type="molecule type" value="Genomic_DNA"/>
</dbReference>
<comment type="caution">
    <text evidence="2">The sequence shown here is derived from an EMBL/GenBank/DDBJ whole genome shotgun (WGS) entry which is preliminary data.</text>
</comment>
<dbReference type="Pfam" id="PF09019">
    <property type="entry name" value="EcoRII-C"/>
    <property type="match status" value="1"/>
</dbReference>
<organism evidence="2 3">
    <name type="scientific">Avibacterium paragallinarum</name>
    <name type="common">Haemophilus gallinarum</name>
    <dbReference type="NCBI Taxonomy" id="728"/>
    <lineage>
        <taxon>Bacteria</taxon>
        <taxon>Pseudomonadati</taxon>
        <taxon>Pseudomonadota</taxon>
        <taxon>Gammaproteobacteria</taxon>
        <taxon>Pasteurellales</taxon>
        <taxon>Pasteurellaceae</taxon>
        <taxon>Avibacterium</taxon>
    </lineage>
</organism>
<evidence type="ECO:0000313" key="3">
    <source>
        <dbReference type="Proteomes" id="UP000294229"/>
    </source>
</evidence>
<sequence>MSSPKDNAKKATKEHSKKVEKWLQDKKISQVIIYLREFAYNEYLKEEAIFNGVILKEISSKFDTPKEVIKILTDKLINENIQDSEEIRKRLVNLVGDYATHISPYIYQLCLSNTQSRRSRAGKTFEGIIYYLYEYFNYSFDSQTKVGKKCFSSLGLGKVVDSILPSVEAFNERRDKTIIGSMKTTLRERWQEVVEEVSRSNIPNIYLLTVDDDISESKAIQMGTHNIVLVVLDYVKKQSHLKDKRSIIDFETYFFEEISTIQHYWSK</sequence>
<dbReference type="InterPro" id="IPR011335">
    <property type="entry name" value="Restrct_endonuc-II-like"/>
</dbReference>
<dbReference type="AlphaFoldDB" id="A0A8B3TCD2"/>
<dbReference type="Gene3D" id="3.40.91.80">
    <property type="match status" value="1"/>
</dbReference>
<gene>
    <name evidence="2" type="ORF">EIG79_05560</name>
</gene>
<dbReference type="SUPFAM" id="SSF52980">
    <property type="entry name" value="Restriction endonuclease-like"/>
    <property type="match status" value="1"/>
</dbReference>
<dbReference type="GO" id="GO:0009307">
    <property type="term" value="P:DNA restriction-modification system"/>
    <property type="evidence" value="ECO:0007669"/>
    <property type="project" value="InterPro"/>
</dbReference>
<accession>A0A8B3TCD2</accession>
<reference evidence="2 3" key="1">
    <citation type="submission" date="2018-11" db="EMBL/GenBank/DDBJ databases">
        <title>Sequencing Av. paragallinarum serogroups.</title>
        <authorList>
            <person name="Hellmuth J.E."/>
            <person name="Boucher C.E."/>
            <person name="Cason E.D."/>
        </authorList>
    </citation>
    <scope>NUCLEOTIDE SEQUENCE [LARGE SCALE GENOMIC DNA]</scope>
    <source>
        <strain evidence="2 3">SA-3</strain>
    </source>
</reference>
<keyword evidence="2" id="KW-0255">Endonuclease</keyword>
<dbReference type="Proteomes" id="UP000294229">
    <property type="component" value="Unassembled WGS sequence"/>
</dbReference>
<name>A0A8B3TCD2_AVIPA</name>
<protein>
    <submittedName>
        <fullName evidence="2">Type II restriction endonuclease</fullName>
    </submittedName>
</protein>
<evidence type="ECO:0000313" key="2">
    <source>
        <dbReference type="EMBL" id="RZN59719.1"/>
    </source>
</evidence>
<dbReference type="OrthoDB" id="9797574at2"/>
<keyword evidence="2" id="KW-0540">Nuclease</keyword>
<proteinExistence type="predicted"/>
<evidence type="ECO:0000259" key="1">
    <source>
        <dbReference type="Pfam" id="PF09019"/>
    </source>
</evidence>
<dbReference type="GO" id="GO:0003677">
    <property type="term" value="F:DNA binding"/>
    <property type="evidence" value="ECO:0007669"/>
    <property type="project" value="InterPro"/>
</dbReference>
<dbReference type="InterPro" id="IPR015109">
    <property type="entry name" value="Restrct_endonuc_II_EcoRII_C"/>
</dbReference>
<feature type="domain" description="Restriction endonuclease type II EcoRII C-terminal" evidence="1">
    <location>
        <begin position="108"/>
        <end position="253"/>
    </location>
</feature>
<dbReference type="GO" id="GO:0009036">
    <property type="term" value="F:type II site-specific deoxyribonuclease activity"/>
    <property type="evidence" value="ECO:0007669"/>
    <property type="project" value="InterPro"/>
</dbReference>